<gene>
    <name evidence="1" type="ORF">AU192_16400</name>
</gene>
<organism evidence="1 2">
    <name type="scientific">Mycobacterium lehmannii</name>
    <dbReference type="NCBI Taxonomy" id="2048550"/>
    <lineage>
        <taxon>Bacteria</taxon>
        <taxon>Bacillati</taxon>
        <taxon>Actinomycetota</taxon>
        <taxon>Actinomycetes</taxon>
        <taxon>Mycobacteriales</taxon>
        <taxon>Mycobacteriaceae</taxon>
        <taxon>Mycobacterium</taxon>
    </lineage>
</organism>
<accession>A0A101ACY7</accession>
<proteinExistence type="predicted"/>
<protein>
    <submittedName>
        <fullName evidence="1">Uncharacterized protein</fullName>
    </submittedName>
</protein>
<dbReference type="AlphaFoldDB" id="A0A101ACY7"/>
<dbReference type="RefSeq" id="WP_064394410.1">
    <property type="nucleotide sequence ID" value="NZ_LQIR01000003.1"/>
</dbReference>
<name>A0A101ACY7_9MYCO</name>
<reference evidence="1 2" key="1">
    <citation type="submission" date="2016-01" db="EMBL/GenBank/DDBJ databases">
        <authorList>
            <consortium name="TB Trials Study Group"/>
            <person name="Sutton G."/>
            <person name="Brinkac L."/>
            <person name="Sanka R."/>
            <person name="Adams M."/>
            <person name="Lau E.L."/>
            <person name="Macaden R."/>
            <person name="Grewal H.M.S."/>
        </authorList>
    </citation>
    <scope>NUCLEOTIDE SEQUENCE [LARGE SCALE GENOMIC DNA]</scope>
    <source>
        <strain evidence="1 2">IS-1744</strain>
    </source>
</reference>
<evidence type="ECO:0000313" key="1">
    <source>
        <dbReference type="EMBL" id="KUI20484.1"/>
    </source>
</evidence>
<keyword evidence="2" id="KW-1185">Reference proteome</keyword>
<dbReference type="EMBL" id="LQIR01000003">
    <property type="protein sequence ID" value="KUI20484.1"/>
    <property type="molecule type" value="Genomic_DNA"/>
</dbReference>
<evidence type="ECO:0000313" key="2">
    <source>
        <dbReference type="Proteomes" id="UP000053707"/>
    </source>
</evidence>
<comment type="caution">
    <text evidence="1">The sequence shown here is derived from an EMBL/GenBank/DDBJ whole genome shotgun (WGS) entry which is preliminary data.</text>
</comment>
<dbReference type="Proteomes" id="UP000053707">
    <property type="component" value="Unassembled WGS sequence"/>
</dbReference>
<sequence length="142" mass="16520">MAIVVGKFWQRKPVKRGVAYSDYALERMRQLELQPWVRAEIMEINANELEEVDSPNPLEGYLVGHPSIMWRRAVRRRDIQSYLGFEAESDDELSDACNYVSVYRWATDDEAIRYELEGDTLLVVSLMTNLELARYIDVSSPE</sequence>